<name>A0A455VTU6_ENTAS</name>
<evidence type="ECO:0000313" key="8">
    <source>
        <dbReference type="EMBL" id="BBI94298.1"/>
    </source>
</evidence>
<evidence type="ECO:0000256" key="1">
    <source>
        <dbReference type="ARBA" id="ARBA00001933"/>
    </source>
</evidence>
<dbReference type="EC" id="2.6.1.-" evidence="6"/>
<keyword evidence="4 6" id="KW-0808">Transferase</keyword>
<dbReference type="CDD" id="cd00609">
    <property type="entry name" value="AAT_like"/>
    <property type="match status" value="1"/>
</dbReference>
<proteinExistence type="inferred from homology"/>
<evidence type="ECO:0000256" key="6">
    <source>
        <dbReference type="RuleBase" id="RU000481"/>
    </source>
</evidence>
<dbReference type="SUPFAM" id="SSF53383">
    <property type="entry name" value="PLP-dependent transferases"/>
    <property type="match status" value="1"/>
</dbReference>
<dbReference type="GO" id="GO:0006520">
    <property type="term" value="P:amino acid metabolic process"/>
    <property type="evidence" value="ECO:0007669"/>
    <property type="project" value="InterPro"/>
</dbReference>
<dbReference type="InterPro" id="IPR015421">
    <property type="entry name" value="PyrdxlP-dep_Trfase_major"/>
</dbReference>
<dbReference type="PROSITE" id="PS00105">
    <property type="entry name" value="AA_TRANSFER_CLASS_1"/>
    <property type="match status" value="1"/>
</dbReference>
<evidence type="ECO:0000256" key="4">
    <source>
        <dbReference type="ARBA" id="ARBA00022679"/>
    </source>
</evidence>
<reference evidence="8" key="1">
    <citation type="submission" date="2019-03" db="EMBL/GenBank/DDBJ databases">
        <title>Complete genome sequences of Enterobacter asburiae str. MRY18-106 isolated from a patient in Japan.</title>
        <authorList>
            <person name="Sekizuka T."/>
            <person name="Matsui M."/>
            <person name="Takara T."/>
            <person name="Uechi A."/>
            <person name="Harakuni M."/>
            <person name="Kimura T."/>
            <person name="Suzuki S."/>
            <person name="Kuroda M."/>
        </authorList>
    </citation>
    <scope>NUCLEOTIDE SEQUENCE</scope>
    <source>
        <strain evidence="8">MRY18-106</strain>
    </source>
</reference>
<evidence type="ECO:0000256" key="2">
    <source>
        <dbReference type="ARBA" id="ARBA00007441"/>
    </source>
</evidence>
<dbReference type="Pfam" id="PF00155">
    <property type="entry name" value="Aminotran_1_2"/>
    <property type="match status" value="1"/>
</dbReference>
<dbReference type="Gene3D" id="3.40.640.10">
    <property type="entry name" value="Type I PLP-dependent aspartate aminotransferase-like (Major domain)"/>
    <property type="match status" value="1"/>
</dbReference>
<accession>A0A455VTU6</accession>
<dbReference type="InterPro" id="IPR015424">
    <property type="entry name" value="PyrdxlP-dep_Trfase"/>
</dbReference>
<dbReference type="GO" id="GO:0030170">
    <property type="term" value="F:pyridoxal phosphate binding"/>
    <property type="evidence" value="ECO:0007669"/>
    <property type="project" value="InterPro"/>
</dbReference>
<dbReference type="EMBL" id="AP019533">
    <property type="protein sequence ID" value="BBI94298.1"/>
    <property type="molecule type" value="Genomic_DNA"/>
</dbReference>
<keyword evidence="5" id="KW-0663">Pyridoxal phosphate</keyword>
<dbReference type="InterPro" id="IPR004838">
    <property type="entry name" value="NHTrfase_class1_PyrdxlP-BS"/>
</dbReference>
<evidence type="ECO:0000259" key="7">
    <source>
        <dbReference type="Pfam" id="PF00155"/>
    </source>
</evidence>
<organism evidence="8">
    <name type="scientific">Enterobacter asburiae</name>
    <dbReference type="NCBI Taxonomy" id="61645"/>
    <lineage>
        <taxon>Bacteria</taxon>
        <taxon>Pseudomonadati</taxon>
        <taxon>Pseudomonadota</taxon>
        <taxon>Gammaproteobacteria</taxon>
        <taxon>Enterobacterales</taxon>
        <taxon>Enterobacteriaceae</taxon>
        <taxon>Enterobacter</taxon>
        <taxon>Enterobacter cloacae complex</taxon>
    </lineage>
</organism>
<protein>
    <recommendedName>
        <fullName evidence="6">Aminotransferase</fullName>
        <ecNumber evidence="6">2.6.1.-</ecNumber>
    </recommendedName>
</protein>
<gene>
    <name evidence="8" type="ORF">MRY18106EAS_08300</name>
</gene>
<feature type="domain" description="Aminotransferase class I/classII large" evidence="7">
    <location>
        <begin position="34"/>
        <end position="367"/>
    </location>
</feature>
<dbReference type="PANTHER" id="PTHR46383">
    <property type="entry name" value="ASPARTATE AMINOTRANSFERASE"/>
    <property type="match status" value="1"/>
</dbReference>
<dbReference type="AlphaFoldDB" id="A0A455VTU6"/>
<evidence type="ECO:0000256" key="5">
    <source>
        <dbReference type="ARBA" id="ARBA00022898"/>
    </source>
</evidence>
<comment type="cofactor">
    <cofactor evidence="1 6">
        <name>pyridoxal 5'-phosphate</name>
        <dbReference type="ChEBI" id="CHEBI:597326"/>
    </cofactor>
</comment>
<comment type="similarity">
    <text evidence="2 6">Belongs to the class-I pyridoxal-phosphate-dependent aminotransferase family.</text>
</comment>
<keyword evidence="3 6" id="KW-0032">Aminotransferase</keyword>
<sequence length="383" mass="42122">MKSLSQRSDISPFVVMDVMQAAAEREAHGKIVWHLEVGQPGTSAPAPVIEALKTALPQQTLGYTVAAGLSALRENISQHYADFYGISVPAENIIVTPGSSAAFILAFLSGFDKGARVAVPVPGYPCYRNILLALDLIPVDIHVTAETDYLITARHLRDLTEPVDGIIVSSPNNPTGTMYDAAVLDELAVYCDSNAVTLISDEIYHGITFGTKATSARQYSEKAIVVNSFSKYFSMTGWRIGWMIVPDNWLRTVERLIQNLFIATSTLSQVGAIHAFKAYQLMDEYVSGYQQKRDILYAALKECGLHNITYPQGAFYIYADVSHLTHDSVAFCKQLLEETGVAITPGVDFDPYNGHKFIRFSFAADLATITSASEILISWFSRR</sequence>
<dbReference type="PANTHER" id="PTHR46383:SF2">
    <property type="entry name" value="AMINOTRANSFERASE"/>
    <property type="match status" value="1"/>
</dbReference>
<dbReference type="GO" id="GO:0008483">
    <property type="term" value="F:transaminase activity"/>
    <property type="evidence" value="ECO:0007669"/>
    <property type="project" value="UniProtKB-KW"/>
</dbReference>
<evidence type="ECO:0000256" key="3">
    <source>
        <dbReference type="ARBA" id="ARBA00022576"/>
    </source>
</evidence>
<dbReference type="InterPro" id="IPR050596">
    <property type="entry name" value="AspAT/PAT-like"/>
</dbReference>
<dbReference type="InterPro" id="IPR004839">
    <property type="entry name" value="Aminotransferase_I/II_large"/>
</dbReference>